<feature type="region of interest" description="Disordered" evidence="1">
    <location>
        <begin position="394"/>
        <end position="413"/>
    </location>
</feature>
<organism evidence="2 3">
    <name type="scientific">Aspergillus steynii IBT 23096</name>
    <dbReference type="NCBI Taxonomy" id="1392250"/>
    <lineage>
        <taxon>Eukaryota</taxon>
        <taxon>Fungi</taxon>
        <taxon>Dikarya</taxon>
        <taxon>Ascomycota</taxon>
        <taxon>Pezizomycotina</taxon>
        <taxon>Eurotiomycetes</taxon>
        <taxon>Eurotiomycetidae</taxon>
        <taxon>Eurotiales</taxon>
        <taxon>Aspergillaceae</taxon>
        <taxon>Aspergillus</taxon>
        <taxon>Aspergillus subgen. Circumdati</taxon>
    </lineage>
</organism>
<keyword evidence="3" id="KW-1185">Reference proteome</keyword>
<reference evidence="2 3" key="1">
    <citation type="submission" date="2016-12" db="EMBL/GenBank/DDBJ databases">
        <title>The genomes of Aspergillus section Nigri reveals drivers in fungal speciation.</title>
        <authorList>
            <consortium name="DOE Joint Genome Institute"/>
            <person name="Vesth T.C."/>
            <person name="Nybo J."/>
            <person name="Theobald S."/>
            <person name="Brandl J."/>
            <person name="Frisvad J.C."/>
            <person name="Nielsen K.F."/>
            <person name="Lyhne E.K."/>
            <person name="Kogle M.E."/>
            <person name="Kuo A."/>
            <person name="Riley R."/>
            <person name="Clum A."/>
            <person name="Nolan M."/>
            <person name="Lipzen A."/>
            <person name="Salamov A."/>
            <person name="Henrissat B."/>
            <person name="Wiebenga A."/>
            <person name="De Vries R.P."/>
            <person name="Grigoriev I.V."/>
            <person name="Mortensen U.H."/>
            <person name="Andersen M.R."/>
            <person name="Baker S.E."/>
        </authorList>
    </citation>
    <scope>NUCLEOTIDE SEQUENCE [LARGE SCALE GENOMIC DNA]</scope>
    <source>
        <strain evidence="2 3">IBT 23096</strain>
    </source>
</reference>
<name>A0A2I2G709_9EURO</name>
<protein>
    <recommendedName>
        <fullName evidence="4">Geranylgeranyl pyrophosphate synthetase</fullName>
    </recommendedName>
</protein>
<sequence>MSQPSFRGIIANINRDQLIGPTDSPSNDAPYITNCRTLASYNWLDRVKPTMLVPGSPPAWTPLKKSITLSEDSGTYFRDKNAARFASYPLQPAMEAIIKQDPGFDLDSVDLVACGSTLGNLLCFVRGLDVKFRILVEAVGSTVFFLRRDGSPTDVIPGVRGFGHTFPESYTSWDRAVKGSESHQRIVQYRFGDVECVVRFEADGYLPDRCDEQTSAPDTSANDHSALPSLLQQTTVSSHEPEDTTSLTILDGGHSIPQAAIFDLKTRSFKRKDDDILAEIVPRLWVSQIPNSVLAFHRYGKFHDIRIQDTRPAIQAWEQKESETLRQFHGLLGQLIGFVHGQPDGRFEIVREERGDSLELREVTPRVNHVIPDELKEQLFARFYDAVEDTGDLSDRYAEDEDGSPSCDSESEKDFTACSASSCGYCGRCGY</sequence>
<evidence type="ECO:0008006" key="4">
    <source>
        <dbReference type="Google" id="ProtNLM"/>
    </source>
</evidence>
<evidence type="ECO:0000313" key="3">
    <source>
        <dbReference type="Proteomes" id="UP000234275"/>
    </source>
</evidence>
<dbReference type="GeneID" id="36551920"/>
<dbReference type="OrthoDB" id="5393654at2759"/>
<dbReference type="Proteomes" id="UP000234275">
    <property type="component" value="Unassembled WGS sequence"/>
</dbReference>
<dbReference type="VEuPathDB" id="FungiDB:P170DRAFT_357450"/>
<gene>
    <name evidence="2" type="ORF">P170DRAFT_357450</name>
</gene>
<dbReference type="AlphaFoldDB" id="A0A2I2G709"/>
<dbReference type="PANTHER" id="PTHR35179:SF2">
    <property type="entry name" value="START DOMAIN-CONTAINING PROTEIN"/>
    <property type="match status" value="1"/>
</dbReference>
<feature type="compositionally biased region" description="Acidic residues" evidence="1">
    <location>
        <begin position="394"/>
        <end position="403"/>
    </location>
</feature>
<proteinExistence type="predicted"/>
<dbReference type="EMBL" id="MSFO01000004">
    <property type="protein sequence ID" value="PLB48658.1"/>
    <property type="molecule type" value="Genomic_DNA"/>
</dbReference>
<dbReference type="PANTHER" id="PTHR35179">
    <property type="entry name" value="PROTEIN CBG02620"/>
    <property type="match status" value="1"/>
</dbReference>
<evidence type="ECO:0000256" key="1">
    <source>
        <dbReference type="SAM" id="MobiDB-lite"/>
    </source>
</evidence>
<accession>A0A2I2G709</accession>
<evidence type="ECO:0000313" key="2">
    <source>
        <dbReference type="EMBL" id="PLB48658.1"/>
    </source>
</evidence>
<comment type="caution">
    <text evidence="2">The sequence shown here is derived from an EMBL/GenBank/DDBJ whole genome shotgun (WGS) entry which is preliminary data.</text>
</comment>
<dbReference type="RefSeq" id="XP_024703960.1">
    <property type="nucleotide sequence ID" value="XM_024844220.1"/>
</dbReference>
<dbReference type="STRING" id="1392250.A0A2I2G709"/>